<accession>A0ABT9B999</accession>
<evidence type="ECO:0000313" key="1">
    <source>
        <dbReference type="EMBL" id="MDO7874238.1"/>
    </source>
</evidence>
<dbReference type="RefSeq" id="WP_305005552.1">
    <property type="nucleotide sequence ID" value="NZ_JAUQSY010000003.1"/>
</dbReference>
<proteinExistence type="predicted"/>
<sequence>MAKTKDNKALAFMKSEGMSKFKEQFAEYFFLKDLGDYPSKTVECN</sequence>
<name>A0ABT9B999_9BACT</name>
<reference evidence="1" key="1">
    <citation type="submission" date="2023-07" db="EMBL/GenBank/DDBJ databases">
        <authorList>
            <person name="Kim M.K."/>
        </authorList>
    </citation>
    <scope>NUCLEOTIDE SEQUENCE</scope>
    <source>
        <strain evidence="1">ASUV-10-1</strain>
    </source>
</reference>
<protein>
    <submittedName>
        <fullName evidence="1">Uncharacterized protein</fullName>
    </submittedName>
</protein>
<dbReference type="Proteomes" id="UP001176429">
    <property type="component" value="Unassembled WGS sequence"/>
</dbReference>
<evidence type="ECO:0000313" key="2">
    <source>
        <dbReference type="Proteomes" id="UP001176429"/>
    </source>
</evidence>
<keyword evidence="2" id="KW-1185">Reference proteome</keyword>
<organism evidence="1 2">
    <name type="scientific">Hymenobacter aranciens</name>
    <dbReference type="NCBI Taxonomy" id="3063996"/>
    <lineage>
        <taxon>Bacteria</taxon>
        <taxon>Pseudomonadati</taxon>
        <taxon>Bacteroidota</taxon>
        <taxon>Cytophagia</taxon>
        <taxon>Cytophagales</taxon>
        <taxon>Hymenobacteraceae</taxon>
        <taxon>Hymenobacter</taxon>
    </lineage>
</organism>
<gene>
    <name evidence="1" type="ORF">Q5H93_05795</name>
</gene>
<dbReference type="EMBL" id="JAUQSY010000003">
    <property type="protein sequence ID" value="MDO7874238.1"/>
    <property type="molecule type" value="Genomic_DNA"/>
</dbReference>
<comment type="caution">
    <text evidence="1">The sequence shown here is derived from an EMBL/GenBank/DDBJ whole genome shotgun (WGS) entry which is preliminary data.</text>
</comment>